<dbReference type="InterPro" id="IPR036047">
    <property type="entry name" value="F-box-like_dom_sf"/>
</dbReference>
<gene>
    <name evidence="3" type="ORF">EJB05_13908</name>
</gene>
<dbReference type="EMBL" id="RWGY01000007">
    <property type="protein sequence ID" value="TVU40443.1"/>
    <property type="molecule type" value="Genomic_DNA"/>
</dbReference>
<dbReference type="Gramene" id="TVU40443">
    <property type="protein sequence ID" value="TVU40443"/>
    <property type="gene ID" value="EJB05_13908"/>
</dbReference>
<dbReference type="SUPFAM" id="SSF81383">
    <property type="entry name" value="F-box domain"/>
    <property type="match status" value="1"/>
</dbReference>
<dbReference type="InterPro" id="IPR001810">
    <property type="entry name" value="F-box_dom"/>
</dbReference>
<feature type="non-terminal residue" evidence="3">
    <location>
        <position position="1"/>
    </location>
</feature>
<dbReference type="Pfam" id="PF00646">
    <property type="entry name" value="F-box"/>
    <property type="match status" value="1"/>
</dbReference>
<organism evidence="3 4">
    <name type="scientific">Eragrostis curvula</name>
    <name type="common">weeping love grass</name>
    <dbReference type="NCBI Taxonomy" id="38414"/>
    <lineage>
        <taxon>Eukaryota</taxon>
        <taxon>Viridiplantae</taxon>
        <taxon>Streptophyta</taxon>
        <taxon>Embryophyta</taxon>
        <taxon>Tracheophyta</taxon>
        <taxon>Spermatophyta</taxon>
        <taxon>Magnoliopsida</taxon>
        <taxon>Liliopsida</taxon>
        <taxon>Poales</taxon>
        <taxon>Poaceae</taxon>
        <taxon>PACMAD clade</taxon>
        <taxon>Chloridoideae</taxon>
        <taxon>Eragrostideae</taxon>
        <taxon>Eragrostidinae</taxon>
        <taxon>Eragrostis</taxon>
    </lineage>
</organism>
<feature type="region of interest" description="Disordered" evidence="1">
    <location>
        <begin position="1"/>
        <end position="20"/>
    </location>
</feature>
<reference evidence="3 4" key="1">
    <citation type="journal article" date="2019" name="Sci. Rep.">
        <title>A high-quality genome of Eragrostis curvula grass provides insights into Poaceae evolution and supports new strategies to enhance forage quality.</title>
        <authorList>
            <person name="Carballo J."/>
            <person name="Santos B.A.C.M."/>
            <person name="Zappacosta D."/>
            <person name="Garbus I."/>
            <person name="Selva J.P."/>
            <person name="Gallo C.A."/>
            <person name="Diaz A."/>
            <person name="Albertini E."/>
            <person name="Caccamo M."/>
            <person name="Echenique V."/>
        </authorList>
    </citation>
    <scope>NUCLEOTIDE SEQUENCE [LARGE SCALE GENOMIC DNA]</scope>
    <source>
        <strain evidence="4">cv. Victoria</strain>
        <tissue evidence="3">Leaf</tissue>
    </source>
</reference>
<evidence type="ECO:0000313" key="4">
    <source>
        <dbReference type="Proteomes" id="UP000324897"/>
    </source>
</evidence>
<dbReference type="PANTHER" id="PTHR34709">
    <property type="entry name" value="OS10G0396666 PROTEIN"/>
    <property type="match status" value="1"/>
</dbReference>
<name>A0A5J9VXL7_9POAL</name>
<comment type="caution">
    <text evidence="3">The sequence shown here is derived from an EMBL/GenBank/DDBJ whole genome shotgun (WGS) entry which is preliminary data.</text>
</comment>
<dbReference type="AlphaFoldDB" id="A0A5J9VXL7"/>
<protein>
    <recommendedName>
        <fullName evidence="2">F-box domain-containing protein</fullName>
    </recommendedName>
</protein>
<accession>A0A5J9VXL7</accession>
<dbReference type="PANTHER" id="PTHR34709:SF61">
    <property type="entry name" value="OS07G0229100 PROTEIN"/>
    <property type="match status" value="1"/>
</dbReference>
<sequence length="551" mass="61444">MEQSGGELAEPSDAGDGEDRLNGLPDDILVLILLRLDTAAAAARTSVLSRRWRRVWALLPELRFPFTPDPHHIASALAVHEAVLRLLLVGTLDAAAESVATVLRVAAPRLSGRLLFINRVPGTGRSADDDREDEEEDAFELPCLDGATAINLDLGGFLGLALPLAGVFARLTELFLSSLSFHGPCRLGDAVSSARCPCLQKLSVCNVHRLFILSIHSESLLHLDLRNVIGLQRLAIDAPALKELTLVRCFVRNQPIANISSPELMSLCWRDAYDPSSTQLGKMAQLQLVSSNFFLVHADGLHDSVNRSHNHTTQRFLQQFQVIHSLTISLGYMQEISNSQFLLEDINFLPRSAVLTVLVVNQGHAFGAGLYHVFRLCTGIKRLFLALESDLEAQPACPADCTCNEPTNWKTEQLLLNCLQEIQIIDIKGSEHEVAFVKQLFNWSTVLKSMNIYFDCSISGIVALELFQKFSSFSLPETQIQVYMCSDPGNKQSMYLFASKKSRLQKNMKMVFHCSISENRAWELHETLSSFFRPEMCTKFYIQCGDRKLLR</sequence>
<dbReference type="Proteomes" id="UP000324897">
    <property type="component" value="Chromosome 4"/>
</dbReference>
<evidence type="ECO:0000313" key="3">
    <source>
        <dbReference type="EMBL" id="TVU40443.1"/>
    </source>
</evidence>
<dbReference type="InterPro" id="IPR055312">
    <property type="entry name" value="FBL15-like"/>
</dbReference>
<dbReference type="OrthoDB" id="689532at2759"/>
<proteinExistence type="predicted"/>
<keyword evidence="4" id="KW-1185">Reference proteome</keyword>
<feature type="domain" description="F-box" evidence="2">
    <location>
        <begin position="22"/>
        <end position="59"/>
    </location>
</feature>
<evidence type="ECO:0000256" key="1">
    <source>
        <dbReference type="SAM" id="MobiDB-lite"/>
    </source>
</evidence>
<evidence type="ECO:0000259" key="2">
    <source>
        <dbReference type="Pfam" id="PF00646"/>
    </source>
</evidence>